<dbReference type="InterPro" id="IPR052022">
    <property type="entry name" value="26kDa_periplasmic_antigen"/>
</dbReference>
<gene>
    <name evidence="1" type="ORF">HLB23_15040</name>
</gene>
<evidence type="ECO:0000313" key="1">
    <source>
        <dbReference type="EMBL" id="NNH71167.1"/>
    </source>
</evidence>
<comment type="caution">
    <text evidence="1">The sequence shown here is derived from an EMBL/GenBank/DDBJ whole genome shotgun (WGS) entry which is preliminary data.</text>
</comment>
<evidence type="ECO:0000313" key="2">
    <source>
        <dbReference type="Proteomes" id="UP000586827"/>
    </source>
</evidence>
<proteinExistence type="predicted"/>
<dbReference type="InterPro" id="IPR007497">
    <property type="entry name" value="SIMPL/DUF541"/>
</dbReference>
<reference evidence="1 2" key="1">
    <citation type="submission" date="2020-05" db="EMBL/GenBank/DDBJ databases">
        <title>MicrobeNet Type strains.</title>
        <authorList>
            <person name="Nicholson A.C."/>
        </authorList>
    </citation>
    <scope>NUCLEOTIDE SEQUENCE [LARGE SCALE GENOMIC DNA]</scope>
    <source>
        <strain evidence="1 2">JCM 3224</strain>
    </source>
</reference>
<dbReference type="GO" id="GO:0006974">
    <property type="term" value="P:DNA damage response"/>
    <property type="evidence" value="ECO:0007669"/>
    <property type="project" value="TreeGrafter"/>
</dbReference>
<name>A0A849C5R6_9NOCA</name>
<dbReference type="PANTHER" id="PTHR34387">
    <property type="entry name" value="SLR1258 PROTEIN"/>
    <property type="match status" value="1"/>
</dbReference>
<organism evidence="1 2">
    <name type="scientific">Nocardia uniformis</name>
    <dbReference type="NCBI Taxonomy" id="53432"/>
    <lineage>
        <taxon>Bacteria</taxon>
        <taxon>Bacillati</taxon>
        <taxon>Actinomycetota</taxon>
        <taxon>Actinomycetes</taxon>
        <taxon>Mycobacteriales</taxon>
        <taxon>Nocardiaceae</taxon>
        <taxon>Nocardia</taxon>
    </lineage>
</organism>
<dbReference type="Proteomes" id="UP000586827">
    <property type="component" value="Unassembled WGS sequence"/>
</dbReference>
<accession>A0A849C5R6</accession>
<dbReference type="Pfam" id="PF04402">
    <property type="entry name" value="SIMPL"/>
    <property type="match status" value="1"/>
</dbReference>
<dbReference type="Gene3D" id="3.30.110.170">
    <property type="entry name" value="Protein of unknown function (DUF541), domain 1"/>
    <property type="match status" value="1"/>
</dbReference>
<protein>
    <submittedName>
        <fullName evidence="1">SIMPL domain-containing protein</fullName>
    </submittedName>
</protein>
<dbReference type="PANTHER" id="PTHR34387:SF1">
    <property type="entry name" value="PERIPLASMIC IMMUNOGENIC PROTEIN"/>
    <property type="match status" value="1"/>
</dbReference>
<dbReference type="AlphaFoldDB" id="A0A849C5R6"/>
<dbReference type="Gene3D" id="3.30.70.2970">
    <property type="entry name" value="Protein of unknown function (DUF541), domain 2"/>
    <property type="match status" value="1"/>
</dbReference>
<sequence length="229" mass="23651">MLVTGMENGTVTTFGNGAARATPDLMRVTISIESREDTVAAAYSRAGERSDAVVGTLRADGVRPTDIATSGLSVRTETIWTENNRERITGYIASTSLTVVLRNVGTSDATTESGTPPAAVIAHAVDAGGDDVRLGGLTLTVSDEEALLGEARDAAWDNALAKATQYASRAGTVLGPVVEITENTSAPTPIPRAYAMAAKSSGPVGGADMAIELGESELSATIRVTWQLI</sequence>
<keyword evidence="2" id="KW-1185">Reference proteome</keyword>
<dbReference type="EMBL" id="JABELX010000005">
    <property type="protein sequence ID" value="NNH71167.1"/>
    <property type="molecule type" value="Genomic_DNA"/>
</dbReference>